<dbReference type="PANTHER" id="PTHR39560">
    <property type="entry name" value="PROTEIN ADENYLYLTRANSFERASE FIC-RELATED"/>
    <property type="match status" value="1"/>
</dbReference>
<evidence type="ECO:0000256" key="3">
    <source>
        <dbReference type="ARBA" id="ARBA00022741"/>
    </source>
</evidence>
<dbReference type="GO" id="GO:0051302">
    <property type="term" value="P:regulation of cell division"/>
    <property type="evidence" value="ECO:0007669"/>
    <property type="project" value="TreeGrafter"/>
</dbReference>
<evidence type="ECO:0000313" key="11">
    <source>
        <dbReference type="Proteomes" id="UP000185478"/>
    </source>
</evidence>
<dbReference type="SUPFAM" id="SSF140931">
    <property type="entry name" value="Fic-like"/>
    <property type="match status" value="1"/>
</dbReference>
<dbReference type="Pfam" id="PF02661">
    <property type="entry name" value="Fic"/>
    <property type="match status" value="1"/>
</dbReference>
<dbReference type="Proteomes" id="UP000185478">
    <property type="component" value="Chromosome"/>
</dbReference>
<dbReference type="InterPro" id="IPR003812">
    <property type="entry name" value="Fido"/>
</dbReference>
<dbReference type="AlphaFoldDB" id="A0A1L7CEE5"/>
<evidence type="ECO:0000256" key="8">
    <source>
        <dbReference type="SAM" id="MobiDB-lite"/>
    </source>
</evidence>
<reference evidence="10 11" key="1">
    <citation type="submission" date="2014-08" db="EMBL/GenBank/DDBJ databases">
        <title>Complete genome sequence of Corynebacterium aquilae S-613T(T) (=DSM 44791(T)), isolated from the choana of a healthy golden eagle.</title>
        <authorList>
            <person name="Ruckert C."/>
            <person name="Albersmeier A."/>
            <person name="Winkler A."/>
            <person name="Kalinowski J."/>
        </authorList>
    </citation>
    <scope>NUCLEOTIDE SEQUENCE [LARGE SCALE GENOMIC DNA]</scope>
    <source>
        <strain evidence="10 11">S-613</strain>
    </source>
</reference>
<feature type="domain" description="Fido" evidence="9">
    <location>
        <begin position="186"/>
        <end position="332"/>
    </location>
</feature>
<dbReference type="PROSITE" id="PS51459">
    <property type="entry name" value="FIDO"/>
    <property type="match status" value="1"/>
</dbReference>
<evidence type="ECO:0000256" key="1">
    <source>
        <dbReference type="ARBA" id="ARBA00022679"/>
    </source>
</evidence>
<proteinExistence type="predicted"/>
<organism evidence="10 11">
    <name type="scientific">Corynebacterium aquilae DSM 44791</name>
    <dbReference type="NCBI Taxonomy" id="1431546"/>
    <lineage>
        <taxon>Bacteria</taxon>
        <taxon>Bacillati</taxon>
        <taxon>Actinomycetota</taxon>
        <taxon>Actinomycetes</taxon>
        <taxon>Mycobacteriales</taxon>
        <taxon>Corynebacteriaceae</taxon>
        <taxon>Corynebacterium</taxon>
    </lineage>
</organism>
<gene>
    <name evidence="10" type="ORF">CAQU_03225</name>
</gene>
<comment type="catalytic activity">
    <reaction evidence="7">
        <text>L-tyrosyl-[protein] + ATP = O-(5'-adenylyl)-L-tyrosyl-[protein] + diphosphate</text>
        <dbReference type="Rhea" id="RHEA:54288"/>
        <dbReference type="Rhea" id="RHEA-COMP:10136"/>
        <dbReference type="Rhea" id="RHEA-COMP:13846"/>
        <dbReference type="ChEBI" id="CHEBI:30616"/>
        <dbReference type="ChEBI" id="CHEBI:33019"/>
        <dbReference type="ChEBI" id="CHEBI:46858"/>
        <dbReference type="ChEBI" id="CHEBI:83624"/>
        <dbReference type="EC" id="2.7.7.108"/>
    </reaction>
</comment>
<feature type="region of interest" description="Disordered" evidence="8">
    <location>
        <begin position="374"/>
        <end position="394"/>
    </location>
</feature>
<evidence type="ECO:0000256" key="5">
    <source>
        <dbReference type="ARBA" id="ARBA00034531"/>
    </source>
</evidence>
<dbReference type="GO" id="GO:0070733">
    <property type="term" value="F:AMPylase activity"/>
    <property type="evidence" value="ECO:0007669"/>
    <property type="project" value="UniProtKB-EC"/>
</dbReference>
<keyword evidence="11" id="KW-1185">Reference proteome</keyword>
<dbReference type="KEGG" id="caqu:CAQU_03225"/>
<keyword evidence="4" id="KW-0067">ATP-binding</keyword>
<evidence type="ECO:0000259" key="9">
    <source>
        <dbReference type="PROSITE" id="PS51459"/>
    </source>
</evidence>
<dbReference type="EC" id="2.7.7.108" evidence="5"/>
<comment type="catalytic activity">
    <reaction evidence="6">
        <text>L-threonyl-[protein] + ATP = 3-O-(5'-adenylyl)-L-threonyl-[protein] + diphosphate</text>
        <dbReference type="Rhea" id="RHEA:54292"/>
        <dbReference type="Rhea" id="RHEA-COMP:11060"/>
        <dbReference type="Rhea" id="RHEA-COMP:13847"/>
        <dbReference type="ChEBI" id="CHEBI:30013"/>
        <dbReference type="ChEBI" id="CHEBI:30616"/>
        <dbReference type="ChEBI" id="CHEBI:33019"/>
        <dbReference type="ChEBI" id="CHEBI:138113"/>
        <dbReference type="EC" id="2.7.7.108"/>
    </reaction>
</comment>
<protein>
    <recommendedName>
        <fullName evidence="5">protein adenylyltransferase</fullName>
        <ecNumber evidence="5">2.7.7.108</ecNumber>
    </recommendedName>
</protein>
<sequence>MIRVELDDFRLSSPDVALPGVVFHTARAGAVRGVNGTEYTDVEVRMRDGWLPSGEEGTGKRLGVGVEVFDGGRKIAEQVVFDLDNDPWRTPEMSNIFGSLGTYHLLRKAFDEWLPLWEQARSFLPTQASTTTDETMGQRWENYLDPGTGELANKLGIYGKTWAAVEANLVAQRALEVPVDGFRFETAWDNLAATHEHLFKYCYDWAGKPREVDLAKPNPFADTGYSTFCPVEDMPEWVGVVEDIEADLFAAEELDQKVVLLAQMHATLNYIRPFRDGNGRAIRAFMEQEAATVGVFLDWSSADAEVVSFTSVASLVGRNAAEDAPFVHMYRELAEDLDYAIDAQGWELLAQAEAERTGGAEVAMEPAFIDAVGPENYDEYDDDVSASEGEDYEL</sequence>
<accession>A0A1L7CEE5</accession>
<dbReference type="EMBL" id="CP009245">
    <property type="protein sequence ID" value="APT84242.1"/>
    <property type="molecule type" value="Genomic_DNA"/>
</dbReference>
<evidence type="ECO:0000313" key="10">
    <source>
        <dbReference type="EMBL" id="APT84242.1"/>
    </source>
</evidence>
<keyword evidence="2" id="KW-0548">Nucleotidyltransferase</keyword>
<dbReference type="PANTHER" id="PTHR39560:SF1">
    <property type="entry name" value="PROTEIN ADENYLYLTRANSFERASE FIC-RELATED"/>
    <property type="match status" value="1"/>
</dbReference>
<evidence type="ECO:0000256" key="4">
    <source>
        <dbReference type="ARBA" id="ARBA00022840"/>
    </source>
</evidence>
<name>A0A1L7CEE5_9CORY</name>
<evidence type="ECO:0000256" key="6">
    <source>
        <dbReference type="ARBA" id="ARBA00047939"/>
    </source>
</evidence>
<dbReference type="RefSeq" id="WP_075725145.1">
    <property type="nucleotide sequence ID" value="NZ_CP009245.1"/>
</dbReference>
<keyword evidence="3" id="KW-0547">Nucleotide-binding</keyword>
<dbReference type="OrthoDB" id="9813719at2"/>
<keyword evidence="1" id="KW-0808">Transferase</keyword>
<dbReference type="InterPro" id="IPR036597">
    <property type="entry name" value="Fido-like_dom_sf"/>
</dbReference>
<evidence type="ECO:0000256" key="2">
    <source>
        <dbReference type="ARBA" id="ARBA00022695"/>
    </source>
</evidence>
<dbReference type="Gene3D" id="1.10.3290.10">
    <property type="entry name" value="Fido-like domain"/>
    <property type="match status" value="1"/>
</dbReference>
<evidence type="ECO:0000256" key="7">
    <source>
        <dbReference type="ARBA" id="ARBA00048696"/>
    </source>
</evidence>
<feature type="compositionally biased region" description="Acidic residues" evidence="8">
    <location>
        <begin position="376"/>
        <end position="394"/>
    </location>
</feature>
<dbReference type="GO" id="GO:0005524">
    <property type="term" value="F:ATP binding"/>
    <property type="evidence" value="ECO:0007669"/>
    <property type="project" value="UniProtKB-KW"/>
</dbReference>